<organism evidence="2 3">
    <name type="scientific">Ataeniobius toweri</name>
    <dbReference type="NCBI Taxonomy" id="208326"/>
    <lineage>
        <taxon>Eukaryota</taxon>
        <taxon>Metazoa</taxon>
        <taxon>Chordata</taxon>
        <taxon>Craniata</taxon>
        <taxon>Vertebrata</taxon>
        <taxon>Euteleostomi</taxon>
        <taxon>Actinopterygii</taxon>
        <taxon>Neopterygii</taxon>
        <taxon>Teleostei</taxon>
        <taxon>Neoteleostei</taxon>
        <taxon>Acanthomorphata</taxon>
        <taxon>Ovalentaria</taxon>
        <taxon>Atherinomorphae</taxon>
        <taxon>Cyprinodontiformes</taxon>
        <taxon>Goodeidae</taxon>
        <taxon>Ataeniobius</taxon>
    </lineage>
</organism>
<proteinExistence type="predicted"/>
<gene>
    <name evidence="2" type="ORF">ATANTOWER_024068</name>
</gene>
<reference evidence="2 3" key="1">
    <citation type="submission" date="2021-07" db="EMBL/GenBank/DDBJ databases">
        <authorList>
            <person name="Palmer J.M."/>
        </authorList>
    </citation>
    <scope>NUCLEOTIDE SEQUENCE [LARGE SCALE GENOMIC DNA]</scope>
    <source>
        <strain evidence="2 3">AT_MEX2019</strain>
        <tissue evidence="2">Muscle</tissue>
    </source>
</reference>
<evidence type="ECO:0000313" key="3">
    <source>
        <dbReference type="Proteomes" id="UP001345963"/>
    </source>
</evidence>
<dbReference type="Proteomes" id="UP001345963">
    <property type="component" value="Unassembled WGS sequence"/>
</dbReference>
<protein>
    <recommendedName>
        <fullName evidence="4">Secreted protein</fullName>
    </recommendedName>
</protein>
<evidence type="ECO:0008006" key="4">
    <source>
        <dbReference type="Google" id="ProtNLM"/>
    </source>
</evidence>
<sequence length="70" mass="7963">MMIVLLNLVLCYAHTLSVLMKIHTPQHGEGLEKLELGDSQTQFVVRHQPHPFECVSRHSSAPVQPQLFNM</sequence>
<keyword evidence="3" id="KW-1185">Reference proteome</keyword>
<accession>A0ABU7A964</accession>
<evidence type="ECO:0000313" key="2">
    <source>
        <dbReference type="EMBL" id="MED6234667.1"/>
    </source>
</evidence>
<dbReference type="EMBL" id="JAHUTI010009890">
    <property type="protein sequence ID" value="MED6234667.1"/>
    <property type="molecule type" value="Genomic_DNA"/>
</dbReference>
<keyword evidence="1" id="KW-0732">Signal</keyword>
<comment type="caution">
    <text evidence="2">The sequence shown here is derived from an EMBL/GenBank/DDBJ whole genome shotgun (WGS) entry which is preliminary data.</text>
</comment>
<evidence type="ECO:0000256" key="1">
    <source>
        <dbReference type="SAM" id="SignalP"/>
    </source>
</evidence>
<feature type="chain" id="PRO_5046591157" description="Secreted protein" evidence="1">
    <location>
        <begin position="18"/>
        <end position="70"/>
    </location>
</feature>
<feature type="signal peptide" evidence="1">
    <location>
        <begin position="1"/>
        <end position="17"/>
    </location>
</feature>
<name>A0ABU7A964_9TELE</name>